<keyword evidence="1 4" id="KW-0812">Transmembrane</keyword>
<feature type="transmembrane region" description="Helical" evidence="4">
    <location>
        <begin position="34"/>
        <end position="55"/>
    </location>
</feature>
<gene>
    <name evidence="6" type="ORF">DSM3645_17235</name>
</gene>
<feature type="transmembrane region" description="Helical" evidence="4">
    <location>
        <begin position="125"/>
        <end position="143"/>
    </location>
</feature>
<feature type="transmembrane region" description="Helical" evidence="4">
    <location>
        <begin position="100"/>
        <end position="119"/>
    </location>
</feature>
<dbReference type="HOGENOM" id="CLU_040537_2_0_0"/>
<keyword evidence="3 4" id="KW-0472">Membrane</keyword>
<feature type="transmembrane region" description="Helical" evidence="4">
    <location>
        <begin position="191"/>
        <end position="209"/>
    </location>
</feature>
<protein>
    <submittedName>
        <fullName evidence="6">Major facilitator superfamily (MFS_1) transporter</fullName>
    </submittedName>
</protein>
<organism evidence="6 7">
    <name type="scientific">Blastopirellula marina DSM 3645</name>
    <dbReference type="NCBI Taxonomy" id="314230"/>
    <lineage>
        <taxon>Bacteria</taxon>
        <taxon>Pseudomonadati</taxon>
        <taxon>Planctomycetota</taxon>
        <taxon>Planctomycetia</taxon>
        <taxon>Pirellulales</taxon>
        <taxon>Pirellulaceae</taxon>
        <taxon>Blastopirellula</taxon>
    </lineage>
</organism>
<feature type="domain" description="Major facilitator superfamily (MFS) profile" evidence="5">
    <location>
        <begin position="38"/>
        <end position="420"/>
    </location>
</feature>
<evidence type="ECO:0000256" key="4">
    <source>
        <dbReference type="SAM" id="Phobius"/>
    </source>
</evidence>
<reference evidence="6 7" key="1">
    <citation type="submission" date="2006-02" db="EMBL/GenBank/DDBJ databases">
        <authorList>
            <person name="Amann R."/>
            <person name="Ferriera S."/>
            <person name="Johnson J."/>
            <person name="Kravitz S."/>
            <person name="Halpern A."/>
            <person name="Remington K."/>
            <person name="Beeson K."/>
            <person name="Tran B."/>
            <person name="Rogers Y.-H."/>
            <person name="Friedman R."/>
            <person name="Venter J.C."/>
        </authorList>
    </citation>
    <scope>NUCLEOTIDE SEQUENCE [LARGE SCALE GENOMIC DNA]</scope>
    <source>
        <strain evidence="6 7">DSM 3645</strain>
    </source>
</reference>
<feature type="transmembrane region" description="Helical" evidence="4">
    <location>
        <begin position="67"/>
        <end position="88"/>
    </location>
</feature>
<dbReference type="InterPro" id="IPR020846">
    <property type="entry name" value="MFS_dom"/>
</dbReference>
<feature type="transmembrane region" description="Helical" evidence="4">
    <location>
        <begin position="367"/>
        <end position="390"/>
    </location>
</feature>
<evidence type="ECO:0000256" key="2">
    <source>
        <dbReference type="ARBA" id="ARBA00022989"/>
    </source>
</evidence>
<dbReference type="EMBL" id="AANZ01000003">
    <property type="protein sequence ID" value="EAQ81917.1"/>
    <property type="molecule type" value="Genomic_DNA"/>
</dbReference>
<dbReference type="AlphaFoldDB" id="A3ZNM2"/>
<feature type="transmembrane region" description="Helical" evidence="4">
    <location>
        <begin position="310"/>
        <end position="328"/>
    </location>
</feature>
<feature type="transmembrane region" description="Helical" evidence="4">
    <location>
        <begin position="280"/>
        <end position="298"/>
    </location>
</feature>
<dbReference type="OrthoDB" id="9770492at2"/>
<proteinExistence type="predicted"/>
<accession>A3ZNM2</accession>
<dbReference type="Pfam" id="PF07690">
    <property type="entry name" value="MFS_1"/>
    <property type="match status" value="2"/>
</dbReference>
<dbReference type="GO" id="GO:0005886">
    <property type="term" value="C:plasma membrane"/>
    <property type="evidence" value="ECO:0007669"/>
    <property type="project" value="TreeGrafter"/>
</dbReference>
<feature type="transmembrane region" description="Helical" evidence="4">
    <location>
        <begin position="334"/>
        <end position="355"/>
    </location>
</feature>
<feature type="transmembrane region" description="Helical" evidence="4">
    <location>
        <begin position="164"/>
        <end position="185"/>
    </location>
</feature>
<evidence type="ECO:0000256" key="1">
    <source>
        <dbReference type="ARBA" id="ARBA00022692"/>
    </source>
</evidence>
<dbReference type="InterPro" id="IPR011701">
    <property type="entry name" value="MFS"/>
</dbReference>
<dbReference type="SUPFAM" id="SSF103473">
    <property type="entry name" value="MFS general substrate transporter"/>
    <property type="match status" value="1"/>
</dbReference>
<dbReference type="CDD" id="cd17478">
    <property type="entry name" value="MFS_FsR"/>
    <property type="match status" value="1"/>
</dbReference>
<dbReference type="STRING" id="314230.DSM3645_17235"/>
<dbReference type="RefSeq" id="WP_002651345.1">
    <property type="nucleotide sequence ID" value="NZ_CH672376.1"/>
</dbReference>
<dbReference type="InterPro" id="IPR036259">
    <property type="entry name" value="MFS_trans_sf"/>
</dbReference>
<dbReference type="PANTHER" id="PTHR43129">
    <property type="entry name" value="FOSMIDOMYCIN RESISTANCE PROTEIN"/>
    <property type="match status" value="1"/>
</dbReference>
<name>A3ZNM2_9BACT</name>
<dbReference type="PROSITE" id="PS50850">
    <property type="entry name" value="MFS"/>
    <property type="match status" value="1"/>
</dbReference>
<dbReference type="PANTHER" id="PTHR43129:SF1">
    <property type="entry name" value="FOSMIDOMYCIN RESISTANCE PROTEIN"/>
    <property type="match status" value="1"/>
</dbReference>
<dbReference type="Gene3D" id="1.20.1250.20">
    <property type="entry name" value="MFS general substrate transporter like domains"/>
    <property type="match status" value="2"/>
</dbReference>
<sequence>MATESPESTLANDVSPEIAPASETADAKVSRPQLVIAVLGALSVSHLLNDVMQSLLPAVYPLLKENYSLSFFQVGLITFTFQVTASLLQPLVGMATDRRPWPYSLVVGMGFTLVGLNMLAMAGSFESILIAAAMVGIGSSVFHPEASRVARLASGGRYGFAQSLFQVGGNAGSAIGPLLAAFVVAPWGQPSIAWFSIGAIAALMILGYVGRWYHRHLNDLKANPRKVGLEQTSTLAPGRVYGAVGVLLMLVFSKYIYLVSLSSYYTFYLMDKFDVPVQSAQLYLFVFLGAVAVGTLGGGPVGDRLGFKTVIWFSILGVLPFTLILPYANLFWTAVLTVPIGLILASAFSAIIVYAQELMPSKVGMIAGMFFGFAFGIAGIGAAALGWLADQTSIEYVYHVCSFLPLVGLLTAFLPNLEVRD</sequence>
<comment type="caution">
    <text evidence="6">The sequence shown here is derived from an EMBL/GenBank/DDBJ whole genome shotgun (WGS) entry which is preliminary data.</text>
</comment>
<dbReference type="eggNOG" id="COG2223">
    <property type="taxonomic scope" value="Bacteria"/>
</dbReference>
<feature type="transmembrane region" description="Helical" evidence="4">
    <location>
        <begin position="396"/>
        <end position="417"/>
    </location>
</feature>
<evidence type="ECO:0000313" key="6">
    <source>
        <dbReference type="EMBL" id="EAQ81917.1"/>
    </source>
</evidence>
<evidence type="ECO:0000313" key="7">
    <source>
        <dbReference type="Proteomes" id="UP000004358"/>
    </source>
</evidence>
<dbReference type="GO" id="GO:0022857">
    <property type="term" value="F:transmembrane transporter activity"/>
    <property type="evidence" value="ECO:0007669"/>
    <property type="project" value="InterPro"/>
</dbReference>
<feature type="transmembrane region" description="Helical" evidence="4">
    <location>
        <begin position="240"/>
        <end position="260"/>
    </location>
</feature>
<evidence type="ECO:0000256" key="3">
    <source>
        <dbReference type="ARBA" id="ARBA00023136"/>
    </source>
</evidence>
<evidence type="ECO:0000259" key="5">
    <source>
        <dbReference type="PROSITE" id="PS50850"/>
    </source>
</evidence>
<keyword evidence="2 4" id="KW-1133">Transmembrane helix</keyword>
<dbReference type="Proteomes" id="UP000004358">
    <property type="component" value="Unassembled WGS sequence"/>
</dbReference>